<keyword evidence="2" id="KW-0964">Secreted</keyword>
<dbReference type="InterPro" id="IPR036116">
    <property type="entry name" value="FN3_sf"/>
</dbReference>
<keyword evidence="10" id="KW-0176">Collagen</keyword>
<dbReference type="FunFam" id="3.40.50.410:FF:000001">
    <property type="entry name" value="Collagen, type XII, alpha 1"/>
    <property type="match status" value="1"/>
</dbReference>
<dbReference type="CDD" id="cd00063">
    <property type="entry name" value="FN3"/>
    <property type="match status" value="8"/>
</dbReference>
<dbReference type="GO" id="GO:0004867">
    <property type="term" value="F:serine-type endopeptidase inhibitor activity"/>
    <property type="evidence" value="ECO:0007669"/>
    <property type="project" value="UniProtKB-KW"/>
</dbReference>
<feature type="compositionally biased region" description="Gly residues" evidence="18">
    <location>
        <begin position="1927"/>
        <end position="1936"/>
    </location>
</feature>
<reference evidence="23" key="2">
    <citation type="submission" date="2025-09" db="UniProtKB">
        <authorList>
            <consortium name="Ensembl"/>
        </authorList>
    </citation>
    <scope>IDENTIFICATION</scope>
</reference>
<dbReference type="GO" id="GO:0030020">
    <property type="term" value="F:extracellular matrix structural constituent conferring tensile strength"/>
    <property type="evidence" value="ECO:0007669"/>
    <property type="project" value="TreeGrafter"/>
</dbReference>
<dbReference type="PANTHER" id="PTHR24023">
    <property type="entry name" value="COLLAGEN ALPHA"/>
    <property type="match status" value="1"/>
</dbReference>
<feature type="domain" description="Fibronectin type-III" evidence="22">
    <location>
        <begin position="845"/>
        <end position="935"/>
    </location>
</feature>
<dbReference type="CDD" id="cd01482">
    <property type="entry name" value="vWA_collagen_alphaI-XII-like"/>
    <property type="match status" value="1"/>
</dbReference>
<keyword evidence="3" id="KW-0272">Extracellular matrix</keyword>
<feature type="domain" description="Fibronectin type-III" evidence="22">
    <location>
        <begin position="331"/>
        <end position="416"/>
    </location>
</feature>
<keyword evidence="8" id="KW-0130">Cell adhesion</keyword>
<evidence type="ECO:0000259" key="21">
    <source>
        <dbReference type="PROSITE" id="PS50279"/>
    </source>
</evidence>
<feature type="compositionally biased region" description="Basic and acidic residues" evidence="18">
    <location>
        <begin position="1749"/>
        <end position="1758"/>
    </location>
</feature>
<evidence type="ECO:0000256" key="12">
    <source>
        <dbReference type="ARBA" id="ARBA00023180"/>
    </source>
</evidence>
<gene>
    <name evidence="23" type="primary">Col7a1</name>
</gene>
<feature type="compositionally biased region" description="Gly residues" evidence="18">
    <location>
        <begin position="2523"/>
        <end position="2541"/>
    </location>
</feature>
<feature type="domain" description="Fibronectin type-III" evidence="22">
    <location>
        <begin position="667"/>
        <end position="754"/>
    </location>
</feature>
<dbReference type="Pfam" id="PF00041">
    <property type="entry name" value="fn3"/>
    <property type="match status" value="6"/>
</dbReference>
<evidence type="ECO:0000256" key="10">
    <source>
        <dbReference type="ARBA" id="ARBA00023119"/>
    </source>
</evidence>
<evidence type="ECO:0000256" key="6">
    <source>
        <dbReference type="ARBA" id="ARBA00022737"/>
    </source>
</evidence>
<feature type="domain" description="Fibronectin type-III" evidence="22">
    <location>
        <begin position="580"/>
        <end position="666"/>
    </location>
</feature>
<evidence type="ECO:0000256" key="7">
    <source>
        <dbReference type="ARBA" id="ARBA00022869"/>
    </source>
</evidence>
<dbReference type="PROSITE" id="PS50853">
    <property type="entry name" value="FN3"/>
    <property type="match status" value="8"/>
</dbReference>
<evidence type="ECO:0000259" key="20">
    <source>
        <dbReference type="PROSITE" id="PS50234"/>
    </source>
</evidence>
<dbReference type="SUPFAM" id="SSF53300">
    <property type="entry name" value="vWA-like"/>
    <property type="match status" value="2"/>
</dbReference>
<evidence type="ECO:0000256" key="11">
    <source>
        <dbReference type="ARBA" id="ARBA00023157"/>
    </source>
</evidence>
<dbReference type="Proteomes" id="UP000694381">
    <property type="component" value="Unassembled WGS sequence"/>
</dbReference>
<evidence type="ECO:0000256" key="3">
    <source>
        <dbReference type="ARBA" id="ARBA00022530"/>
    </source>
</evidence>
<dbReference type="PROSITE" id="PS50234">
    <property type="entry name" value="VWFA"/>
    <property type="match status" value="2"/>
</dbReference>
<keyword evidence="24" id="KW-1185">Reference proteome</keyword>
<evidence type="ECO:0000256" key="18">
    <source>
        <dbReference type="SAM" id="MobiDB-lite"/>
    </source>
</evidence>
<evidence type="ECO:0000256" key="19">
    <source>
        <dbReference type="SAM" id="SignalP"/>
    </source>
</evidence>
<evidence type="ECO:0000256" key="13">
    <source>
        <dbReference type="ARBA" id="ARBA00023278"/>
    </source>
</evidence>
<evidence type="ECO:0000259" key="22">
    <source>
        <dbReference type="PROSITE" id="PS50853"/>
    </source>
</evidence>
<evidence type="ECO:0000256" key="1">
    <source>
        <dbReference type="ARBA" id="ARBA00004302"/>
    </source>
</evidence>
<dbReference type="GeneTree" id="ENSGT00940000164160"/>
<accession>A0A8C6QF75</accession>
<evidence type="ECO:0000256" key="9">
    <source>
        <dbReference type="ARBA" id="ARBA00022900"/>
    </source>
</evidence>
<keyword evidence="7" id="KW-0084">Basement membrane</keyword>
<dbReference type="FunFam" id="4.10.410.10:FF:000019">
    <property type="entry name" value="collagen alpha-1(VII) chain"/>
    <property type="match status" value="1"/>
</dbReference>
<dbReference type="SUPFAM" id="SSF49265">
    <property type="entry name" value="Fibronectin type III"/>
    <property type="match status" value="5"/>
</dbReference>
<dbReference type="InterPro" id="IPR013783">
    <property type="entry name" value="Ig-like_fold"/>
</dbReference>
<dbReference type="FunFam" id="2.60.40.10:FF:001333">
    <property type="entry name" value="collagen alpha-1(VII) chain isoform X2"/>
    <property type="match status" value="1"/>
</dbReference>
<dbReference type="PRINTS" id="PR00759">
    <property type="entry name" value="BASICPTASE"/>
</dbReference>
<feature type="domain" description="Fibronectin type-III" evidence="22">
    <location>
        <begin position="417"/>
        <end position="507"/>
    </location>
</feature>
<protein>
    <recommendedName>
        <fullName evidence="16">Collagen alpha-1(VII) chain</fullName>
    </recommendedName>
    <alternativeName>
        <fullName evidence="17">Long-chain collagen</fullName>
    </alternativeName>
</protein>
<dbReference type="InterPro" id="IPR008160">
    <property type="entry name" value="Collagen"/>
</dbReference>
<dbReference type="PANTHER" id="PTHR24023:SF1034">
    <property type="entry name" value="COLLAGEN ALPHA-1(XVIII) CHAIN"/>
    <property type="match status" value="1"/>
</dbReference>
<feature type="domain" description="VWFA" evidence="20">
    <location>
        <begin position="38"/>
        <end position="211"/>
    </location>
</feature>
<dbReference type="SMART" id="SM00131">
    <property type="entry name" value="KU"/>
    <property type="match status" value="1"/>
</dbReference>
<keyword evidence="4" id="KW-0646">Protease inhibitor</keyword>
<evidence type="ECO:0000313" key="23">
    <source>
        <dbReference type="Ensembl" id="ENSNGAP00000002405.1"/>
    </source>
</evidence>
<evidence type="ECO:0000256" key="16">
    <source>
        <dbReference type="ARBA" id="ARBA00067314"/>
    </source>
</evidence>
<dbReference type="Pfam" id="PF01391">
    <property type="entry name" value="Collagen"/>
    <property type="match status" value="8"/>
</dbReference>
<evidence type="ECO:0000256" key="17">
    <source>
        <dbReference type="ARBA" id="ARBA00081956"/>
    </source>
</evidence>
<dbReference type="FunFam" id="2.60.40.10:FF:001646">
    <property type="entry name" value="Collagen, type VII, alpha 1"/>
    <property type="match status" value="1"/>
</dbReference>
<evidence type="ECO:0000256" key="2">
    <source>
        <dbReference type="ARBA" id="ARBA00022525"/>
    </source>
</evidence>
<feature type="compositionally biased region" description="Basic and acidic residues" evidence="18">
    <location>
        <begin position="1458"/>
        <end position="1467"/>
    </location>
</feature>
<feature type="compositionally biased region" description="Basic and acidic residues" evidence="18">
    <location>
        <begin position="1937"/>
        <end position="1955"/>
    </location>
</feature>
<feature type="compositionally biased region" description="Basic and acidic residues" evidence="18">
    <location>
        <begin position="2000"/>
        <end position="2009"/>
    </location>
</feature>
<comment type="subunit">
    <text evidence="15">Homotrimer. Interacts with MIA3/TANGO1; facilitating its loading into transport carriers and subsequent secretion.</text>
</comment>
<dbReference type="GO" id="GO:0005615">
    <property type="term" value="C:extracellular space"/>
    <property type="evidence" value="ECO:0007669"/>
    <property type="project" value="TreeGrafter"/>
</dbReference>
<dbReference type="InterPro" id="IPR036880">
    <property type="entry name" value="Kunitz_BPTI_sf"/>
</dbReference>
<feature type="region of interest" description="Disordered" evidence="18">
    <location>
        <begin position="1235"/>
        <end position="1652"/>
    </location>
</feature>
<dbReference type="PROSITE" id="PS50279">
    <property type="entry name" value="BPTI_KUNITZ_2"/>
    <property type="match status" value="1"/>
</dbReference>
<feature type="region of interest" description="Disordered" evidence="18">
    <location>
        <begin position="1846"/>
        <end position="2061"/>
    </location>
</feature>
<dbReference type="Pfam" id="PF00014">
    <property type="entry name" value="Kunitz_BPTI"/>
    <property type="match status" value="1"/>
</dbReference>
<dbReference type="FunFam" id="3.40.50.410:FF:000072">
    <property type="entry name" value="collagen alpha-1(VII) chain"/>
    <property type="match status" value="1"/>
</dbReference>
<feature type="compositionally biased region" description="Low complexity" evidence="18">
    <location>
        <begin position="1892"/>
        <end position="1919"/>
    </location>
</feature>
<dbReference type="SMART" id="SM00060">
    <property type="entry name" value="FN3"/>
    <property type="match status" value="9"/>
</dbReference>
<evidence type="ECO:0000256" key="15">
    <source>
        <dbReference type="ARBA" id="ARBA00064977"/>
    </source>
</evidence>
<dbReference type="SMART" id="SM00327">
    <property type="entry name" value="VWA"/>
    <property type="match status" value="2"/>
</dbReference>
<feature type="domain" description="BPTI/Kunitz inhibitor" evidence="21">
    <location>
        <begin position="2705"/>
        <end position="2757"/>
    </location>
</feature>
<dbReference type="Gene3D" id="4.10.410.10">
    <property type="entry name" value="Pancreatic trypsin inhibitor Kunitz domain"/>
    <property type="match status" value="1"/>
</dbReference>
<dbReference type="Pfam" id="PF00092">
    <property type="entry name" value="VWA"/>
    <property type="match status" value="2"/>
</dbReference>
<evidence type="ECO:0000256" key="8">
    <source>
        <dbReference type="ARBA" id="ARBA00022889"/>
    </source>
</evidence>
<feature type="compositionally biased region" description="Low complexity" evidence="18">
    <location>
        <begin position="2291"/>
        <end position="2304"/>
    </location>
</feature>
<dbReference type="CDD" id="cd01450">
    <property type="entry name" value="vWFA_subfamily_ECM"/>
    <property type="match status" value="1"/>
</dbReference>
<dbReference type="GO" id="GO:0005581">
    <property type="term" value="C:collagen trimer"/>
    <property type="evidence" value="ECO:0007669"/>
    <property type="project" value="UniProtKB-KW"/>
</dbReference>
<sequence length="2772" mass="283055">MRVRLLVTALCAEILAGAPGVWAQPRERVTCTRLYAADIVFLLDGSSSIGRSNFREVRGFLEGLVLPFSGAASAQGVRFATVQYSDDPQTEFGLDALNSGSDTIRAIRELSYKGGNTRTGAALLHVSDHVFLPHLTRLGIPKVCILITDGKSQDLVDIAAQKLKGQGVKLFAVGIKNADPEELKRVASQPTSDFFFFVNDFSILRTLLPLISRRVCTTAGGVPVTQPSDDAISGPRDLVLSEPGSQSLRVQWTAASGPVTGYKVQYTPLTGLGQPLPSERREVNVPGGKTSVQLQGLRPLTEYQVTVVALYANSIGEAVSGTAWTSAVEGLELSIQNATAHSLLVAWRRVPGATGYRVTWRVLSGGATQQQDLVPGQGSVFLHGLEPGTDYEVTVSTLFGHSVGPATSLTARTDFSVEQTLRPVILSPTSIFLSWNLVPEARGYRLEWHRESGSEPPQKVVLPSDVTHYQLDELQPGTEYRLTLYTLLEGHEVATPATVVPTSEGSVVWLSNWGRVRTSDCPVMNLQRTLLLPGSQTAFDLDDVRAGINYNVRVSARVGAREGDASVLTIRRDPETPLTVPGLRLVASDATRARVAWGPVPGASGFQISWRTDSGPESSQMLPPDSTATDILGLQPGTSYHVTVSALRGRQEGPPAFIVVQTDPLGAVRRVHMTQAGSSSVSIAWTRVPGATGYKVSWHSGHGPEKSQLVSGEATVAELDGLEPDTEYTVRVRTHVAGVDGVPASVVVRTTPEPVGSVSKLQILNASSDVLRVIWVGVPGATSYRLVWGRSEGGPTKHQILPGSKDSAEIRGLEGGVSYSVRVTALVGDREGAPVSIVVTTPPEAPSPLETLQVVERGEHSLRLRWDRVPGAQGFRLRWQPEGGQEQFRILGPESSSYNLDGLEPATLYHVWLSVLRPAGEGPPREVTAHTASPHVPSTELHVVDTSIDSVTLAWTPVSGADTSYILSWRPLRSTGQEVPEASQTLPGISSSHRVTGLEPGISYIFSLTPVQRGIQGPEVSVTQKPVCPRGQVDVVFLLHATRDNAHNAEAVRRVLEQLVSALGPLGPQAAQVGLLSYSHRPSPLLSLNSSHDLGTIFQKIRDIPYVDPSGNNLGTAVITAHRYFLAPNAPGRRQQVPGVMVLLVDEPLRGDIFNSIREVQASGLKVMMLGLGRADREQLHRLVPGRDPVQNFFAVDNGPSLDRAASDLAGALCQAAVATQLQPEPCAVHCPKVRLTSPPGSTSAKGERGFPGPEGPPGSPGLPGVPGTPGTSGTKVRWPGSRGEPGEQGPQGPKGEPSEPGCPREEEGCLRPDSGPPGPRGPLGDPGPRGPPGLPGTSLKGDKGDRGERGPPGPGIGGTGQGEPGLPGLPGNPGPQGPVGPSGVKGEKGDCEDGAPGLPGQPGAPGEPGARGLTGTPGETGEKVCSSISVPLPQGLPGVAGHPGVEGPEGPPGPTGRRGEKGEPGRPGEPAVVKPGISTNDPCHLQGDAGPPGPRGAAGIKGEQGRPGLVLPGDPGPKGDPGDRGDPGRPGPIGPVGPRGRDTDSHVSQGEAGEKGDEGPPGDPGLPGKAGERGLRGPPGARGPVGEKGDQGDPGEDGRNVMPLEAGPGSSMPRHSGAGPSASLFLSQGAPGPEGPQGPKGDPGPPGASGVRVSMMGFVGVWSWEALSDSSFLCPQGIDGLRGPPGPQVSTLLYPGVRGPAGEKGDRGPPGLDGLRGEHGPPGPPGPPGVPVSPGKGEKGDSGAPGREGPDGPKGERGAPGNPGLQGPPGLPGQVGPTGQGFPGVPGSVGPKGDRGETGAKGEQGLPGERGLRGEPGSLPNAERLLETAGIKVSALREIVETWDESSGSFLPVPERRRGPKGDPGERGPPGKEGSIGLPGERGLKGDRGDAGPQGPPGLALGERGLPGPPGLAGEPGKPGIPGLPGRAGGSGEAGRPGERGERGEKGERGEQGKDGLPGLPGPPGPPGPKVAIDEPGPGLSREQGPPGLKGAKGEPGSDGDRGPKGDRGVPGIKGDAGEPGQRGYDGSPGLPGERGVAGPEGKPGLQGPRGTPGPEVSTQEPLFLPPSCAKPNEKCCLVFLLGWAWLPSSDCPQQGGHGEPGPPGTPVSDGQTLPRRGQGDRGQASVTVNTSGFVHVISRGPGMLTSGLPGLPGPVGPKGEPGPMGSPGQVSFDSDLHPGAPGGFAGDLLGEPGAKGDRGLPGPRGEKGEAGRAGEPGDPGEDGQKGAPGLKGFKGEPGIGAQGPPGPIGTPGMKGDLGPPGAPGAPGVVGFPGQTGPRGEIGQPGPVGERGLAGPPGREGAPGPLGPPGPPGSMVSRNAPGDPGAGLPGPRGERGEPGVRGAPDSSDPSSDAPQGDMVSRFERGSVGLCSFPEGERPPGERGPRGIDGEKGPRGDSGNPGDKGSKGEPGDKGSAGSIGVRGLTGPKGEPGAAGIPGEPGAPGKDGAPGFQGNKGDIGFMGPRGLKGEAGLPGRPGLAGRKGDIPGQSGAPGKEGLIGPKGDRGFDGQSGPKGDQGEKGERGPPGIGGLPGPRGNDGSGGPPGPPGNVGPKGPEGLQGQKGERGPPGESVVGAPGAPGTPGERGEQGRPGPAGPRGEKGEAALTEDDIRGFVRQEMSQHCACQGQFIASGSRPLPSYAADTANPQLHHVPVLRVSHVEEEGQVPPEDDDDFSEYSVYSVEEYQDPEFPWDGDSKGWDQRGSDPCSLPLDEGSCTAYTLRWYHRAVPGGTACHPFVYGGCGGNANRFGTREACEHRCPPQVVQSQKTGAAQS</sequence>
<feature type="chain" id="PRO_5034428843" description="Collagen alpha-1(VII) chain" evidence="19">
    <location>
        <begin position="24"/>
        <end position="2772"/>
    </location>
</feature>
<feature type="compositionally biased region" description="Basic and acidic residues" evidence="18">
    <location>
        <begin position="2196"/>
        <end position="2214"/>
    </location>
</feature>
<feature type="compositionally biased region" description="Low complexity" evidence="18">
    <location>
        <begin position="1438"/>
        <end position="1449"/>
    </location>
</feature>
<feature type="domain" description="VWFA" evidence="20">
    <location>
        <begin position="1034"/>
        <end position="1209"/>
    </location>
</feature>
<feature type="domain" description="Fibronectin type-III" evidence="22">
    <location>
        <begin position="234"/>
        <end position="330"/>
    </location>
</feature>
<dbReference type="InterPro" id="IPR036465">
    <property type="entry name" value="vWFA_dom_sf"/>
</dbReference>
<feature type="domain" description="Fibronectin type-III" evidence="22">
    <location>
        <begin position="757"/>
        <end position="844"/>
    </location>
</feature>
<reference evidence="23" key="1">
    <citation type="submission" date="2025-08" db="UniProtKB">
        <authorList>
            <consortium name="Ensembl"/>
        </authorList>
    </citation>
    <scope>IDENTIFICATION</scope>
</reference>
<feature type="compositionally biased region" description="Low complexity" evidence="18">
    <location>
        <begin position="2427"/>
        <end position="2445"/>
    </location>
</feature>
<dbReference type="Ensembl" id="ENSNGAT00000002761.1">
    <property type="protein sequence ID" value="ENSNGAP00000002405.1"/>
    <property type="gene ID" value="ENSNGAG00000001944.1"/>
</dbReference>
<keyword evidence="5 19" id="KW-0732">Signal</keyword>
<evidence type="ECO:0000256" key="4">
    <source>
        <dbReference type="ARBA" id="ARBA00022690"/>
    </source>
</evidence>
<comment type="subcellular location">
    <subcellularLocation>
        <location evidence="1">Secreted</location>
        <location evidence="1">Extracellular space</location>
        <location evidence="1">Extracellular matrix</location>
        <location evidence="1">Basement membrane</location>
    </subcellularLocation>
</comment>
<evidence type="ECO:0000256" key="5">
    <source>
        <dbReference type="ARBA" id="ARBA00022729"/>
    </source>
</evidence>
<dbReference type="CDD" id="cd22627">
    <property type="entry name" value="Kunitz_collagen_alpha1_VII"/>
    <property type="match status" value="1"/>
</dbReference>
<dbReference type="PROSITE" id="PS00280">
    <property type="entry name" value="BPTI_KUNITZ_1"/>
    <property type="match status" value="1"/>
</dbReference>
<feature type="signal peptide" evidence="19">
    <location>
        <begin position="1"/>
        <end position="23"/>
    </location>
</feature>
<keyword evidence="11" id="KW-1015">Disulfide bond</keyword>
<dbReference type="InterPro" id="IPR002035">
    <property type="entry name" value="VWF_A"/>
</dbReference>
<dbReference type="FunFam" id="2.60.40.10:FF:000307">
    <property type="entry name" value="collagen alpha-1(VII) chain isoform X1"/>
    <property type="match status" value="4"/>
</dbReference>
<dbReference type="InterPro" id="IPR020901">
    <property type="entry name" value="Prtase_inh_Kunz-CS"/>
</dbReference>
<dbReference type="GO" id="GO:0007155">
    <property type="term" value="P:cell adhesion"/>
    <property type="evidence" value="ECO:0007669"/>
    <property type="project" value="UniProtKB-KW"/>
</dbReference>
<feature type="compositionally biased region" description="Basic and acidic residues" evidence="18">
    <location>
        <begin position="2375"/>
        <end position="2395"/>
    </location>
</feature>
<evidence type="ECO:0000313" key="24">
    <source>
        <dbReference type="Proteomes" id="UP000694381"/>
    </source>
</evidence>
<feature type="compositionally biased region" description="Pro residues" evidence="18">
    <location>
        <begin position="1722"/>
        <end position="1732"/>
    </location>
</feature>
<feature type="domain" description="Fibronectin type-III" evidence="22">
    <location>
        <begin position="937"/>
        <end position="1030"/>
    </location>
</feature>
<keyword evidence="6" id="KW-0677">Repeat</keyword>
<feature type="region of interest" description="Disordered" evidence="18">
    <location>
        <begin position="1684"/>
        <end position="1821"/>
    </location>
</feature>
<feature type="compositionally biased region" description="Basic and acidic residues" evidence="18">
    <location>
        <begin position="1341"/>
        <end position="1350"/>
    </location>
</feature>
<keyword evidence="12" id="KW-0325">Glycoprotein</keyword>
<dbReference type="Gene3D" id="2.60.40.10">
    <property type="entry name" value="Immunoglobulins"/>
    <property type="match status" value="8"/>
</dbReference>
<dbReference type="InterPro" id="IPR002223">
    <property type="entry name" value="Kunitz_BPTI"/>
</dbReference>
<dbReference type="FunFam" id="2.60.40.10:FF:001175">
    <property type="entry name" value="Putative collagen alpha-1vii chain"/>
    <property type="match status" value="1"/>
</dbReference>
<feature type="region of interest" description="Disordered" evidence="18">
    <location>
        <begin position="2146"/>
        <end position="2601"/>
    </location>
</feature>
<keyword evidence="13" id="KW-0379">Hydroxylation</keyword>
<feature type="region of interest" description="Disordered" evidence="18">
    <location>
        <begin position="2094"/>
        <end position="2129"/>
    </location>
</feature>
<dbReference type="PRINTS" id="PR00453">
    <property type="entry name" value="VWFADOMAIN"/>
</dbReference>
<dbReference type="InterPro" id="IPR050149">
    <property type="entry name" value="Collagen_superfamily"/>
</dbReference>
<organism evidence="23 24">
    <name type="scientific">Nannospalax galili</name>
    <name type="common">Northern Israeli blind subterranean mole rat</name>
    <name type="synonym">Spalax galili</name>
    <dbReference type="NCBI Taxonomy" id="1026970"/>
    <lineage>
        <taxon>Eukaryota</taxon>
        <taxon>Metazoa</taxon>
        <taxon>Chordata</taxon>
        <taxon>Craniata</taxon>
        <taxon>Vertebrata</taxon>
        <taxon>Euteleostomi</taxon>
        <taxon>Mammalia</taxon>
        <taxon>Eutheria</taxon>
        <taxon>Euarchontoglires</taxon>
        <taxon>Glires</taxon>
        <taxon>Rodentia</taxon>
        <taxon>Myomorpha</taxon>
        <taxon>Muroidea</taxon>
        <taxon>Spalacidae</taxon>
        <taxon>Spalacinae</taxon>
        <taxon>Nannospalax</taxon>
    </lineage>
</organism>
<feature type="compositionally biased region" description="Low complexity" evidence="18">
    <location>
        <begin position="2341"/>
        <end position="2355"/>
    </location>
</feature>
<dbReference type="SUPFAM" id="SSF57362">
    <property type="entry name" value="BPTI-like"/>
    <property type="match status" value="1"/>
</dbReference>
<evidence type="ECO:0000256" key="14">
    <source>
        <dbReference type="ARBA" id="ARBA00053615"/>
    </source>
</evidence>
<comment type="function">
    <text evidence="14">Stratified squamous epithelial basement membrane protein that forms anchoring fibrils which may contribute to epithelial basement membrane organization and adherence by interacting with extracellular matrix (ECM) proteins such as type IV collagen.</text>
</comment>
<feature type="compositionally biased region" description="Basic and acidic residues" evidence="18">
    <location>
        <begin position="1586"/>
        <end position="1600"/>
    </location>
</feature>
<dbReference type="InterPro" id="IPR003961">
    <property type="entry name" value="FN3_dom"/>
</dbReference>
<feature type="compositionally biased region" description="Low complexity" evidence="18">
    <location>
        <begin position="1269"/>
        <end position="1302"/>
    </location>
</feature>
<feature type="compositionally biased region" description="Gly residues" evidence="18">
    <location>
        <begin position="1356"/>
        <end position="1366"/>
    </location>
</feature>
<dbReference type="GO" id="GO:0030198">
    <property type="term" value="P:extracellular matrix organization"/>
    <property type="evidence" value="ECO:0007669"/>
    <property type="project" value="TreeGrafter"/>
</dbReference>
<feature type="compositionally biased region" description="Pro residues" evidence="18">
    <location>
        <begin position="1961"/>
        <end position="1970"/>
    </location>
</feature>
<dbReference type="Gene3D" id="3.40.50.410">
    <property type="entry name" value="von Willebrand factor, type A domain"/>
    <property type="match status" value="2"/>
</dbReference>
<feature type="compositionally biased region" description="Basic and acidic residues" evidence="18">
    <location>
        <begin position="1855"/>
        <end position="1871"/>
    </location>
</feature>
<name>A0A8C6QF75_NANGA</name>
<keyword evidence="9" id="KW-0722">Serine protease inhibitor</keyword>
<proteinExistence type="predicted"/>
<dbReference type="GO" id="GO:0005604">
    <property type="term" value="C:basement membrane"/>
    <property type="evidence" value="ECO:0007669"/>
    <property type="project" value="UniProtKB-SubCell"/>
</dbReference>